<feature type="compositionally biased region" description="Basic and acidic residues" evidence="3">
    <location>
        <begin position="65"/>
        <end position="103"/>
    </location>
</feature>
<evidence type="ECO:0000256" key="2">
    <source>
        <dbReference type="ARBA" id="ARBA00021424"/>
    </source>
</evidence>
<reference evidence="4" key="3">
    <citation type="submission" date="2025-09" db="UniProtKB">
        <authorList>
            <consortium name="Ensembl"/>
        </authorList>
    </citation>
    <scope>IDENTIFICATION</scope>
</reference>
<feature type="region of interest" description="Disordered" evidence="3">
    <location>
        <begin position="408"/>
        <end position="436"/>
    </location>
</feature>
<feature type="compositionally biased region" description="Polar residues" evidence="3">
    <location>
        <begin position="224"/>
        <end position="241"/>
    </location>
</feature>
<reference evidence="4 5" key="1">
    <citation type="submission" date="2018-03" db="EMBL/GenBank/DDBJ databases">
        <title>Finding Nemo's genes: A chromosome-scale reference assembly of the genome of the orange clownfish Amphiprion percula.</title>
        <authorList>
            <person name="Lehmann R."/>
        </authorList>
    </citation>
    <scope>NUCLEOTIDE SEQUENCE</scope>
</reference>
<feature type="compositionally biased region" description="Basic and acidic residues" evidence="3">
    <location>
        <begin position="146"/>
        <end position="160"/>
    </location>
</feature>
<feature type="compositionally biased region" description="Basic and acidic residues" evidence="3">
    <location>
        <begin position="243"/>
        <end position="257"/>
    </location>
</feature>
<evidence type="ECO:0000256" key="1">
    <source>
        <dbReference type="ARBA" id="ARBA00008315"/>
    </source>
</evidence>
<feature type="compositionally biased region" description="Basic and acidic residues" evidence="3">
    <location>
        <begin position="279"/>
        <end position="288"/>
    </location>
</feature>
<dbReference type="GO" id="GO:0007283">
    <property type="term" value="P:spermatogenesis"/>
    <property type="evidence" value="ECO:0007669"/>
    <property type="project" value="TreeGrafter"/>
</dbReference>
<dbReference type="PANTHER" id="PTHR23035:SF1">
    <property type="entry name" value="CILIA- AND FLAGELLA-ASSOCIATED PROTEIN 97"/>
    <property type="match status" value="1"/>
</dbReference>
<organism evidence="4 5">
    <name type="scientific">Amphiprion percula</name>
    <name type="common">Orange clownfish</name>
    <name type="synonym">Lutjanus percula</name>
    <dbReference type="NCBI Taxonomy" id="161767"/>
    <lineage>
        <taxon>Eukaryota</taxon>
        <taxon>Metazoa</taxon>
        <taxon>Chordata</taxon>
        <taxon>Craniata</taxon>
        <taxon>Vertebrata</taxon>
        <taxon>Euteleostomi</taxon>
        <taxon>Actinopterygii</taxon>
        <taxon>Neopterygii</taxon>
        <taxon>Teleostei</taxon>
        <taxon>Neoteleostei</taxon>
        <taxon>Acanthomorphata</taxon>
        <taxon>Ovalentaria</taxon>
        <taxon>Pomacentridae</taxon>
        <taxon>Amphiprion</taxon>
    </lineage>
</organism>
<feature type="compositionally biased region" description="Polar residues" evidence="3">
    <location>
        <begin position="136"/>
        <end position="145"/>
    </location>
</feature>
<sequence>MSYSEKFLTTLHYISLNLKFYDIAFLHCPTGSVLLKTAMFNPGELEGEVDHSFFDSDCAESSGDGWKKTEKGLKAEKESHAAHETLHAKHAEHAQGDHSLRTERTRKHQKEVENNNSRRVERKERRRASSVSSVSGTSDKVINDSSESKVDSNLHSKSEEEALAFKASTKRRYKQSPKKLLRNRCSQSPSPASSETSADADPESSCSSSSRRSSTSLESPTPSKPNQSSLCPGVRRQSSGSRDLPDIHTEESDDRMTDVSPLSSNDTSPLQSLDLNHREVEKGSHEEEQQQESVPSSGMNQEHGFIVFIFSFSHVLVILCKPSNPSHSVYTQVKESNATLNICFKVRSCYSNKCPFHQSGSLRLESQLESSLVLRCPGGRNRKNYSFTNDEVRRIDRENQRLLRELSRLSPGPRPGIKSPLIRPSHSALNRQREQQRIERENLAFLKRLESVKPTPGLKRSEQLADYQRQVGYLGAPSYPICRSTAKKDRSSTRTASATGARSASCRAASATTDYSSTPSRRSKKLSAARPAWC</sequence>
<dbReference type="Ensembl" id="ENSAPET00000023445.1">
    <property type="protein sequence ID" value="ENSAPEP00000022840.1"/>
    <property type="gene ID" value="ENSAPEG00000016258.1"/>
</dbReference>
<reference evidence="4" key="2">
    <citation type="submission" date="2025-08" db="UniProtKB">
        <authorList>
            <consortium name="Ensembl"/>
        </authorList>
    </citation>
    <scope>IDENTIFICATION</scope>
</reference>
<feature type="compositionally biased region" description="Basic and acidic residues" evidence="3">
    <location>
        <begin position="110"/>
        <end position="123"/>
    </location>
</feature>
<dbReference type="GeneTree" id="ENSGT00390000010356"/>
<protein>
    <recommendedName>
        <fullName evidence="2">Cilia- and flagella-associated protein 97</fullName>
    </recommendedName>
</protein>
<evidence type="ECO:0000313" key="5">
    <source>
        <dbReference type="Proteomes" id="UP000265080"/>
    </source>
</evidence>
<feature type="region of interest" description="Disordered" evidence="3">
    <location>
        <begin position="279"/>
        <end position="298"/>
    </location>
</feature>
<feature type="compositionally biased region" description="Basic residues" evidence="3">
    <location>
        <begin position="168"/>
        <end position="182"/>
    </location>
</feature>
<evidence type="ECO:0000256" key="3">
    <source>
        <dbReference type="SAM" id="MobiDB-lite"/>
    </source>
</evidence>
<feature type="region of interest" description="Disordered" evidence="3">
    <location>
        <begin position="485"/>
        <end position="534"/>
    </location>
</feature>
<proteinExistence type="inferred from homology"/>
<name>A0A3P8TBH2_AMPPE</name>
<evidence type="ECO:0000313" key="4">
    <source>
        <dbReference type="Ensembl" id="ENSAPEP00000022840.1"/>
    </source>
</evidence>
<dbReference type="Proteomes" id="UP000265080">
    <property type="component" value="Chromosome 3"/>
</dbReference>
<keyword evidence="5" id="KW-1185">Reference proteome</keyword>
<dbReference type="InterPro" id="IPR038791">
    <property type="entry name" value="Cfap97/Hemingway"/>
</dbReference>
<comment type="similarity">
    <text evidence="1">Belongs to the CFAP97 family.</text>
</comment>
<dbReference type="InterPro" id="IPR029488">
    <property type="entry name" value="Hmw/CFAP97"/>
</dbReference>
<feature type="region of interest" description="Disordered" evidence="3">
    <location>
        <begin position="61"/>
        <end position="273"/>
    </location>
</feature>
<dbReference type="Pfam" id="PF13879">
    <property type="entry name" value="Hmw_CFAP97"/>
    <property type="match status" value="1"/>
</dbReference>
<dbReference type="AlphaFoldDB" id="A0A3P8TBH2"/>
<feature type="compositionally biased region" description="Polar residues" evidence="3">
    <location>
        <begin position="260"/>
        <end position="273"/>
    </location>
</feature>
<accession>A0A3P8TBH2</accession>
<feature type="compositionally biased region" description="Low complexity" evidence="3">
    <location>
        <begin position="186"/>
        <end position="221"/>
    </location>
</feature>
<feature type="compositionally biased region" description="Low complexity" evidence="3">
    <location>
        <begin position="493"/>
        <end position="513"/>
    </location>
</feature>
<dbReference type="PANTHER" id="PTHR23035">
    <property type="entry name" value="CILIA- AND FLAGELLA-ASSOCIATED PROTEIN 97-RELATED"/>
    <property type="match status" value="1"/>
</dbReference>